<keyword evidence="2" id="KW-0812">Transmembrane</keyword>
<proteinExistence type="predicted"/>
<evidence type="ECO:0000256" key="2">
    <source>
        <dbReference type="SAM" id="Phobius"/>
    </source>
</evidence>
<evidence type="ECO:0000313" key="4">
    <source>
        <dbReference type="Proteomes" id="UP000265618"/>
    </source>
</evidence>
<evidence type="ECO:0000313" key="3">
    <source>
        <dbReference type="EMBL" id="GIQ88870.1"/>
    </source>
</evidence>
<gene>
    <name evidence="3" type="ORF">KIPB_011215</name>
</gene>
<sequence>MYTSESSVKAILYATVPAALFVCATECAIFMCRNKAEVAPRAEYSHECVEEQLFMGMEADPMAQAQAQADGDYEGGIRDPAQPLKDGEERLSAPAVKGMEESTTPMDSDRDNLPPIPRRCDSRPASTKHIEHLNLILHDQTRTNSIQSLSRASESESALSSDIPDFKTIEHFLNRELQSEMSDSSSGDACRDQVGKSGSSVTLPYSVGAQSTPNMSKGEREAEEDGEVRILHSSTSVPSSRHRSPRDSDKNEGEGERERENSRPKSARDHQQSSLVPLMALSRSHSDNQTS</sequence>
<feature type="transmembrane region" description="Helical" evidence="2">
    <location>
        <begin position="12"/>
        <end position="32"/>
    </location>
</feature>
<dbReference type="EMBL" id="BDIP01004469">
    <property type="protein sequence ID" value="GIQ88870.1"/>
    <property type="molecule type" value="Genomic_DNA"/>
</dbReference>
<dbReference type="Proteomes" id="UP000265618">
    <property type="component" value="Unassembled WGS sequence"/>
</dbReference>
<keyword evidence="2" id="KW-1133">Transmembrane helix</keyword>
<dbReference type="AlphaFoldDB" id="A0A9K3D786"/>
<protein>
    <submittedName>
        <fullName evidence="3">Uncharacterized protein</fullName>
    </submittedName>
</protein>
<keyword evidence="4" id="KW-1185">Reference proteome</keyword>
<reference evidence="3 4" key="1">
    <citation type="journal article" date="2018" name="PLoS ONE">
        <title>The draft genome of Kipferlia bialata reveals reductive genome evolution in fornicate parasites.</title>
        <authorList>
            <person name="Tanifuji G."/>
            <person name="Takabayashi S."/>
            <person name="Kume K."/>
            <person name="Takagi M."/>
            <person name="Nakayama T."/>
            <person name="Kamikawa R."/>
            <person name="Inagaki Y."/>
            <person name="Hashimoto T."/>
        </authorList>
    </citation>
    <scope>NUCLEOTIDE SEQUENCE [LARGE SCALE GENOMIC DNA]</scope>
    <source>
        <strain evidence="3">NY0173</strain>
    </source>
</reference>
<accession>A0A9K3D786</accession>
<comment type="caution">
    <text evidence="3">The sequence shown here is derived from an EMBL/GenBank/DDBJ whole genome shotgun (WGS) entry which is preliminary data.</text>
</comment>
<feature type="region of interest" description="Disordered" evidence="1">
    <location>
        <begin position="178"/>
        <end position="291"/>
    </location>
</feature>
<feature type="compositionally biased region" description="Basic and acidic residues" evidence="1">
    <location>
        <begin position="107"/>
        <end position="116"/>
    </location>
</feature>
<feature type="compositionally biased region" description="Basic and acidic residues" evidence="1">
    <location>
        <begin position="245"/>
        <end position="271"/>
    </location>
</feature>
<feature type="region of interest" description="Disordered" evidence="1">
    <location>
        <begin position="70"/>
        <end position="116"/>
    </location>
</feature>
<keyword evidence="2" id="KW-0472">Membrane</keyword>
<feature type="compositionally biased region" description="Polar residues" evidence="1">
    <location>
        <begin position="196"/>
        <end position="215"/>
    </location>
</feature>
<name>A0A9K3D786_9EUKA</name>
<organism evidence="3 4">
    <name type="scientific">Kipferlia bialata</name>
    <dbReference type="NCBI Taxonomy" id="797122"/>
    <lineage>
        <taxon>Eukaryota</taxon>
        <taxon>Metamonada</taxon>
        <taxon>Carpediemonas-like organisms</taxon>
        <taxon>Kipferlia</taxon>
    </lineage>
</organism>
<feature type="non-terminal residue" evidence="3">
    <location>
        <position position="1"/>
    </location>
</feature>
<evidence type="ECO:0000256" key="1">
    <source>
        <dbReference type="SAM" id="MobiDB-lite"/>
    </source>
</evidence>